<keyword evidence="2 4" id="KW-0238">DNA-binding</keyword>
<organism evidence="6 7">
    <name type="scientific">Streptomyces somaliensis (strain ATCC 33201 / DSM 40738 / JCM 12659 / KCTC 9044 / NCTC 11332 / NRRL B-12077 / IP 733)</name>
    <dbReference type="NCBI Taxonomy" id="1134445"/>
    <lineage>
        <taxon>Bacteria</taxon>
        <taxon>Bacillati</taxon>
        <taxon>Actinomycetota</taxon>
        <taxon>Actinomycetes</taxon>
        <taxon>Kitasatosporales</taxon>
        <taxon>Streptomycetaceae</taxon>
        <taxon>Streptomyces</taxon>
    </lineage>
</organism>
<dbReference type="GO" id="GO:0003700">
    <property type="term" value="F:DNA-binding transcription factor activity"/>
    <property type="evidence" value="ECO:0007669"/>
    <property type="project" value="TreeGrafter"/>
</dbReference>
<dbReference type="Gene3D" id="1.10.357.10">
    <property type="entry name" value="Tetracycline Repressor, domain 2"/>
    <property type="match status" value="1"/>
</dbReference>
<dbReference type="PANTHER" id="PTHR30055">
    <property type="entry name" value="HTH-TYPE TRANSCRIPTIONAL REGULATOR RUTR"/>
    <property type="match status" value="1"/>
</dbReference>
<dbReference type="Proteomes" id="UP000570003">
    <property type="component" value="Unassembled WGS sequence"/>
</dbReference>
<evidence type="ECO:0000256" key="4">
    <source>
        <dbReference type="PROSITE-ProRule" id="PRU00335"/>
    </source>
</evidence>
<keyword evidence="7" id="KW-1185">Reference proteome</keyword>
<feature type="domain" description="HTH tetR-type" evidence="5">
    <location>
        <begin position="17"/>
        <end position="77"/>
    </location>
</feature>
<dbReference type="PRINTS" id="PR00455">
    <property type="entry name" value="HTHTETR"/>
</dbReference>
<comment type="caution">
    <text evidence="6">The sequence shown here is derived from an EMBL/GenBank/DDBJ whole genome shotgun (WGS) entry which is preliminary data.</text>
</comment>
<protein>
    <submittedName>
        <fullName evidence="6">TetR/AcrR family transcriptional regulator</fullName>
    </submittedName>
</protein>
<dbReference type="PANTHER" id="PTHR30055:SF234">
    <property type="entry name" value="HTH-TYPE TRANSCRIPTIONAL REGULATOR BETI"/>
    <property type="match status" value="1"/>
</dbReference>
<keyword evidence="1" id="KW-0805">Transcription regulation</keyword>
<dbReference type="InterPro" id="IPR001647">
    <property type="entry name" value="HTH_TetR"/>
</dbReference>
<dbReference type="RefSeq" id="WP_168440867.1">
    <property type="nucleotide sequence ID" value="NZ_JAAXOU010000460.1"/>
</dbReference>
<evidence type="ECO:0000313" key="6">
    <source>
        <dbReference type="EMBL" id="NKY16667.1"/>
    </source>
</evidence>
<evidence type="ECO:0000256" key="2">
    <source>
        <dbReference type="ARBA" id="ARBA00023125"/>
    </source>
</evidence>
<dbReference type="AlphaFoldDB" id="A0AA44DH07"/>
<dbReference type="GO" id="GO:0000976">
    <property type="term" value="F:transcription cis-regulatory region binding"/>
    <property type="evidence" value="ECO:0007669"/>
    <property type="project" value="TreeGrafter"/>
</dbReference>
<sequence length="207" mass="22616">MSETPNPPEGTRQQRKRRTRQALLAAARRVLERRGTSGLTTREVAAEAGVAAGTFFVHFPDLGTLVETLLDEHVGRALDTALATLPEDGDLVARLVHVAAELYDSYDREPELSRQYLSASLFHHHPDGPTERRLAEFRAWVADEFARAADAGTAPPIDPETAFTAYFSLYFGILVAGLRGELDRAGRVRLLEAALRRVVGAAGEGRA</sequence>
<dbReference type="InterPro" id="IPR050109">
    <property type="entry name" value="HTH-type_TetR-like_transc_reg"/>
</dbReference>
<evidence type="ECO:0000259" key="5">
    <source>
        <dbReference type="PROSITE" id="PS50977"/>
    </source>
</evidence>
<dbReference type="PROSITE" id="PS50977">
    <property type="entry name" value="HTH_TETR_2"/>
    <property type="match status" value="1"/>
</dbReference>
<accession>A0AA44DH07</accession>
<evidence type="ECO:0000256" key="3">
    <source>
        <dbReference type="ARBA" id="ARBA00023163"/>
    </source>
</evidence>
<proteinExistence type="predicted"/>
<dbReference type="Pfam" id="PF00440">
    <property type="entry name" value="TetR_N"/>
    <property type="match status" value="1"/>
</dbReference>
<dbReference type="SUPFAM" id="SSF46689">
    <property type="entry name" value="Homeodomain-like"/>
    <property type="match status" value="1"/>
</dbReference>
<dbReference type="InterPro" id="IPR009057">
    <property type="entry name" value="Homeodomain-like_sf"/>
</dbReference>
<evidence type="ECO:0000313" key="7">
    <source>
        <dbReference type="Proteomes" id="UP000570003"/>
    </source>
</evidence>
<feature type="DNA-binding region" description="H-T-H motif" evidence="4">
    <location>
        <begin position="40"/>
        <end position="59"/>
    </location>
</feature>
<dbReference type="InterPro" id="IPR036271">
    <property type="entry name" value="Tet_transcr_reg_TetR-rel_C_sf"/>
</dbReference>
<reference evidence="6 7" key="1">
    <citation type="submission" date="2020-04" db="EMBL/GenBank/DDBJ databases">
        <title>MicrobeNet Type strains.</title>
        <authorList>
            <person name="Nicholson A.C."/>
        </authorList>
    </citation>
    <scope>NUCLEOTIDE SEQUENCE [LARGE SCALE GENOMIC DNA]</scope>
    <source>
        <strain evidence="6 7">DSM 40738</strain>
    </source>
</reference>
<dbReference type="EMBL" id="JAAXOU010000460">
    <property type="protein sequence ID" value="NKY16667.1"/>
    <property type="molecule type" value="Genomic_DNA"/>
</dbReference>
<evidence type="ECO:0000256" key="1">
    <source>
        <dbReference type="ARBA" id="ARBA00023015"/>
    </source>
</evidence>
<dbReference type="SUPFAM" id="SSF48498">
    <property type="entry name" value="Tetracyclin repressor-like, C-terminal domain"/>
    <property type="match status" value="1"/>
</dbReference>
<gene>
    <name evidence="6" type="ORF">HGA06_21900</name>
</gene>
<name>A0AA44DH07_STRE0</name>
<keyword evidence="3" id="KW-0804">Transcription</keyword>